<dbReference type="GO" id="GO:0045087">
    <property type="term" value="P:innate immune response"/>
    <property type="evidence" value="ECO:0007669"/>
    <property type="project" value="UniProtKB-KW"/>
</dbReference>
<evidence type="ECO:0000256" key="4">
    <source>
        <dbReference type="ARBA" id="ARBA00022833"/>
    </source>
</evidence>
<dbReference type="GO" id="GO:0005737">
    <property type="term" value="C:cytoplasm"/>
    <property type="evidence" value="ECO:0007669"/>
    <property type="project" value="UniProtKB-ARBA"/>
</dbReference>
<dbReference type="InterPro" id="IPR003879">
    <property type="entry name" value="Butyrophylin_SPRY"/>
</dbReference>
<keyword evidence="3 6" id="KW-0863">Zinc-finger</keyword>
<dbReference type="GO" id="GO:0008270">
    <property type="term" value="F:zinc ion binding"/>
    <property type="evidence" value="ECO:0007669"/>
    <property type="project" value="UniProtKB-KW"/>
</dbReference>
<dbReference type="AlphaFoldDB" id="A0AAQ5ZXE7"/>
<evidence type="ECO:0008006" key="13">
    <source>
        <dbReference type="Google" id="ProtNLM"/>
    </source>
</evidence>
<dbReference type="Pfam" id="PF25600">
    <property type="entry name" value="TRIM_CC"/>
    <property type="match status" value="1"/>
</dbReference>
<dbReference type="Pfam" id="PF13765">
    <property type="entry name" value="PRY"/>
    <property type="match status" value="1"/>
</dbReference>
<dbReference type="SMART" id="SM00589">
    <property type="entry name" value="PRY"/>
    <property type="match status" value="1"/>
</dbReference>
<evidence type="ECO:0000313" key="12">
    <source>
        <dbReference type="Proteomes" id="UP001501940"/>
    </source>
</evidence>
<keyword evidence="1" id="KW-0399">Innate immunity</keyword>
<keyword evidence="7" id="KW-0175">Coiled coil</keyword>
<reference evidence="11" key="2">
    <citation type="submission" date="2025-08" db="UniProtKB">
        <authorList>
            <consortium name="Ensembl"/>
        </authorList>
    </citation>
    <scope>IDENTIFICATION</scope>
</reference>
<evidence type="ECO:0000256" key="5">
    <source>
        <dbReference type="ARBA" id="ARBA00022859"/>
    </source>
</evidence>
<dbReference type="Pfam" id="PF15227">
    <property type="entry name" value="zf-C3HC4_4"/>
    <property type="match status" value="1"/>
</dbReference>
<accession>A0AAQ5ZXE7</accession>
<reference evidence="11" key="3">
    <citation type="submission" date="2025-09" db="UniProtKB">
        <authorList>
            <consortium name="Ensembl"/>
        </authorList>
    </citation>
    <scope>IDENTIFICATION</scope>
</reference>
<dbReference type="Pfam" id="PF00643">
    <property type="entry name" value="zf-B_box"/>
    <property type="match status" value="1"/>
</dbReference>
<keyword evidence="5" id="KW-0391">Immunity</keyword>
<evidence type="ECO:0000256" key="2">
    <source>
        <dbReference type="ARBA" id="ARBA00022723"/>
    </source>
</evidence>
<feature type="domain" description="B30.2/SPRY" evidence="10">
    <location>
        <begin position="363"/>
        <end position="552"/>
    </location>
</feature>
<dbReference type="CDD" id="cd16040">
    <property type="entry name" value="SPRY_PRY_SNTX"/>
    <property type="match status" value="1"/>
</dbReference>
<evidence type="ECO:0000256" key="3">
    <source>
        <dbReference type="ARBA" id="ARBA00022771"/>
    </source>
</evidence>
<dbReference type="InterPro" id="IPR013320">
    <property type="entry name" value="ConA-like_dom_sf"/>
</dbReference>
<reference evidence="11 12" key="1">
    <citation type="submission" date="2022-01" db="EMBL/GenBank/DDBJ databases">
        <title>A chromosome-scale genome assembly of the false clownfish, Amphiprion ocellaris.</title>
        <authorList>
            <person name="Ryu T."/>
        </authorList>
    </citation>
    <scope>NUCLEOTIDE SEQUENCE [LARGE SCALE GENOMIC DNA]</scope>
</reference>
<dbReference type="InterPro" id="IPR006574">
    <property type="entry name" value="PRY"/>
</dbReference>
<dbReference type="PANTHER" id="PTHR25465:SF5">
    <property type="entry name" value="E3 UBIQUITIN_ISG15 LIGASE TRIM25-RELATED"/>
    <property type="match status" value="1"/>
</dbReference>
<dbReference type="SUPFAM" id="SSF49899">
    <property type="entry name" value="Concanavalin A-like lectins/glucanases"/>
    <property type="match status" value="1"/>
</dbReference>
<dbReference type="PANTHER" id="PTHR25465">
    <property type="entry name" value="B-BOX DOMAIN CONTAINING"/>
    <property type="match status" value="1"/>
</dbReference>
<feature type="coiled-coil region" evidence="7">
    <location>
        <begin position="201"/>
        <end position="228"/>
    </location>
</feature>
<dbReference type="PROSITE" id="PS00518">
    <property type="entry name" value="ZF_RING_1"/>
    <property type="match status" value="1"/>
</dbReference>
<dbReference type="InterPro" id="IPR003877">
    <property type="entry name" value="SPRY_dom"/>
</dbReference>
<evidence type="ECO:0000256" key="6">
    <source>
        <dbReference type="PROSITE-ProRule" id="PRU00024"/>
    </source>
</evidence>
<name>A0AAQ5ZXE7_AMPOC</name>
<keyword evidence="2" id="KW-0479">Metal-binding</keyword>
<dbReference type="KEGG" id="aoce:111569544"/>
<organism evidence="11 12">
    <name type="scientific">Amphiprion ocellaris</name>
    <name type="common">Clown anemonefish</name>
    <dbReference type="NCBI Taxonomy" id="80972"/>
    <lineage>
        <taxon>Eukaryota</taxon>
        <taxon>Metazoa</taxon>
        <taxon>Chordata</taxon>
        <taxon>Craniata</taxon>
        <taxon>Vertebrata</taxon>
        <taxon>Euteleostomi</taxon>
        <taxon>Actinopterygii</taxon>
        <taxon>Neopterygii</taxon>
        <taxon>Teleostei</taxon>
        <taxon>Neoteleostei</taxon>
        <taxon>Acanthomorphata</taxon>
        <taxon>Ovalentaria</taxon>
        <taxon>Pomacentridae</taxon>
        <taxon>Amphiprion</taxon>
    </lineage>
</organism>
<dbReference type="SMART" id="SM00449">
    <property type="entry name" value="SPRY"/>
    <property type="match status" value="1"/>
</dbReference>
<evidence type="ECO:0000256" key="7">
    <source>
        <dbReference type="SAM" id="Coils"/>
    </source>
</evidence>
<dbReference type="Pfam" id="PF00622">
    <property type="entry name" value="SPRY"/>
    <property type="match status" value="1"/>
</dbReference>
<dbReference type="PROSITE" id="PS50188">
    <property type="entry name" value="B302_SPRY"/>
    <property type="match status" value="1"/>
</dbReference>
<evidence type="ECO:0000313" key="11">
    <source>
        <dbReference type="Ensembl" id="ENSAOCP00000068395.1"/>
    </source>
</evidence>
<keyword evidence="12" id="KW-1185">Reference proteome</keyword>
<evidence type="ECO:0000256" key="1">
    <source>
        <dbReference type="ARBA" id="ARBA00022588"/>
    </source>
</evidence>
<keyword evidence="4" id="KW-0862">Zinc</keyword>
<dbReference type="InterPro" id="IPR001870">
    <property type="entry name" value="B30.2/SPRY"/>
</dbReference>
<dbReference type="SMART" id="SM00184">
    <property type="entry name" value="RING"/>
    <property type="match status" value="1"/>
</dbReference>
<dbReference type="RefSeq" id="XP_054869688.1">
    <property type="nucleotide sequence ID" value="XM_055013713.1"/>
</dbReference>
<dbReference type="InterPro" id="IPR000315">
    <property type="entry name" value="Znf_B-box"/>
</dbReference>
<dbReference type="Ensembl" id="ENSAOCT00000067344.1">
    <property type="protein sequence ID" value="ENSAOCP00000068395.1"/>
    <property type="gene ID" value="ENSAOCG00000032708.1"/>
</dbReference>
<dbReference type="InterPro" id="IPR001841">
    <property type="entry name" value="Znf_RING"/>
</dbReference>
<dbReference type="Gene3D" id="3.30.40.10">
    <property type="entry name" value="Zinc/RING finger domain, C3HC4 (zinc finger)"/>
    <property type="match status" value="1"/>
</dbReference>
<feature type="domain" description="RING-type" evidence="8">
    <location>
        <begin position="12"/>
        <end position="55"/>
    </location>
</feature>
<dbReference type="Gene3D" id="4.10.830.40">
    <property type="match status" value="1"/>
</dbReference>
<evidence type="ECO:0000259" key="9">
    <source>
        <dbReference type="PROSITE" id="PS50119"/>
    </source>
</evidence>
<dbReference type="CDD" id="cd19769">
    <property type="entry name" value="Bbox2_TRIM16-like"/>
    <property type="match status" value="1"/>
</dbReference>
<dbReference type="InterPro" id="IPR058030">
    <property type="entry name" value="TRIM8/14/16/25/29/45/65_CC"/>
</dbReference>
<dbReference type="Gene3D" id="2.60.120.920">
    <property type="match status" value="1"/>
</dbReference>
<evidence type="ECO:0000259" key="10">
    <source>
        <dbReference type="PROSITE" id="PS50188"/>
    </source>
</evidence>
<evidence type="ECO:0000259" key="8">
    <source>
        <dbReference type="PROSITE" id="PS50089"/>
    </source>
</evidence>
<dbReference type="Gene3D" id="3.30.160.60">
    <property type="entry name" value="Classic Zinc Finger"/>
    <property type="match status" value="1"/>
</dbReference>
<dbReference type="Proteomes" id="UP001501940">
    <property type="component" value="Chromosome 9"/>
</dbReference>
<feature type="coiled-coil region" evidence="7">
    <location>
        <begin position="259"/>
        <end position="296"/>
    </location>
</feature>
<dbReference type="InterPro" id="IPR017907">
    <property type="entry name" value="Znf_RING_CS"/>
</dbReference>
<dbReference type="SUPFAM" id="SSF57845">
    <property type="entry name" value="B-box zinc-binding domain"/>
    <property type="match status" value="1"/>
</dbReference>
<dbReference type="SMART" id="SM00336">
    <property type="entry name" value="BBOX"/>
    <property type="match status" value="1"/>
</dbReference>
<feature type="domain" description="B box-type" evidence="9">
    <location>
        <begin position="146"/>
        <end position="186"/>
    </location>
</feature>
<dbReference type="GeneID" id="111569544"/>
<dbReference type="PROSITE" id="PS50089">
    <property type="entry name" value="ZF_RING_2"/>
    <property type="match status" value="1"/>
</dbReference>
<dbReference type="InterPro" id="IPR013083">
    <property type="entry name" value="Znf_RING/FYVE/PHD"/>
</dbReference>
<dbReference type="GeneTree" id="ENSGT01150000286950"/>
<dbReference type="SUPFAM" id="SSF57850">
    <property type="entry name" value="RING/U-box"/>
    <property type="match status" value="1"/>
</dbReference>
<protein>
    <recommendedName>
        <fullName evidence="13">Tripartite motif-containing protein 16-like</fullName>
    </recommendedName>
</protein>
<dbReference type="PRINTS" id="PR01407">
    <property type="entry name" value="BUTYPHLNCDUF"/>
</dbReference>
<dbReference type="InterPro" id="IPR051051">
    <property type="entry name" value="E3_ubiq-ligase_TRIM/RNF"/>
</dbReference>
<dbReference type="InterPro" id="IPR043136">
    <property type="entry name" value="B30.2/SPRY_sf"/>
</dbReference>
<proteinExistence type="predicted"/>
<dbReference type="PROSITE" id="PS50119">
    <property type="entry name" value="ZF_BBOX"/>
    <property type="match status" value="1"/>
</dbReference>
<sequence length="552" mass="63113">MALQLYKERLCCSICLDLPKDPVTIPCGHSYCVSCIKSRWDKEGQDEIYSCPHCKQTFAPRPVLVKSAMFADFVEALKEGSLEAAPADHCCSKLGDVGCDFCTGSKLKALKSCLVCQVSYCELHLQPHYKSAAFEKHKLVEPLENLQEKFCSIHDEVMKIFCRSDQQTICILCSMDAHKDHDLVSTSAERNKKQMELRVSREKIQMRIQQKEKDVKVLRQEMETISHSADKAVKDSEKVLAELICFIEKRSSALKEQIRSKQKAEISRVRKLKEKLEQEITELQVKDAELEQLSHTDDHIQFVHKYLVLSHLSESTDSLFLNIQPLTYFDDVTVTLSETRDRLQDILNEDWLKISQKVIEVDVLLPHPEPETREEFLQYSRQITLDPNTVNAQLSLSVGNRKATVMREKQLYSSHPDRFTDWLQVLSRQSLTGRCYWEVQRSSGGVSVAVTYHDISRTGNESGFGNNDKSWALGCFDLSYYFRHNNMRTVLSGPQSSKIGVFLDHKAGTLSFYSISDTMTLLHKVHTTFTQPLYAGILIYWAGDSAELCELK</sequence>